<protein>
    <submittedName>
        <fullName evidence="1">Uncharacterized protein</fullName>
    </submittedName>
</protein>
<reference evidence="1" key="1">
    <citation type="submission" date="2014-11" db="EMBL/GenBank/DDBJ databases">
        <authorList>
            <person name="Amaro Gonzalez C."/>
        </authorList>
    </citation>
    <scope>NUCLEOTIDE SEQUENCE</scope>
</reference>
<accession>A0A0E9Q0K6</accession>
<dbReference type="AlphaFoldDB" id="A0A0E9Q0K6"/>
<sequence>MLNPSPPLPGAGGGGAHLPQGFRPTSVLMHLLNSDHLYNFVC</sequence>
<evidence type="ECO:0000313" key="1">
    <source>
        <dbReference type="EMBL" id="JAH10259.1"/>
    </source>
</evidence>
<reference evidence="1" key="2">
    <citation type="journal article" date="2015" name="Fish Shellfish Immunol.">
        <title>Early steps in the European eel (Anguilla anguilla)-Vibrio vulnificus interaction in the gills: Role of the RtxA13 toxin.</title>
        <authorList>
            <person name="Callol A."/>
            <person name="Pajuelo D."/>
            <person name="Ebbesson L."/>
            <person name="Teles M."/>
            <person name="MacKenzie S."/>
            <person name="Amaro C."/>
        </authorList>
    </citation>
    <scope>NUCLEOTIDE SEQUENCE</scope>
</reference>
<organism evidence="1">
    <name type="scientific">Anguilla anguilla</name>
    <name type="common">European freshwater eel</name>
    <name type="synonym">Muraena anguilla</name>
    <dbReference type="NCBI Taxonomy" id="7936"/>
    <lineage>
        <taxon>Eukaryota</taxon>
        <taxon>Metazoa</taxon>
        <taxon>Chordata</taxon>
        <taxon>Craniata</taxon>
        <taxon>Vertebrata</taxon>
        <taxon>Euteleostomi</taxon>
        <taxon>Actinopterygii</taxon>
        <taxon>Neopterygii</taxon>
        <taxon>Teleostei</taxon>
        <taxon>Anguilliformes</taxon>
        <taxon>Anguillidae</taxon>
        <taxon>Anguilla</taxon>
    </lineage>
</organism>
<proteinExistence type="predicted"/>
<dbReference type="EMBL" id="GBXM01098318">
    <property type="protein sequence ID" value="JAH10259.1"/>
    <property type="molecule type" value="Transcribed_RNA"/>
</dbReference>
<name>A0A0E9Q0K6_ANGAN</name>